<comment type="caution">
    <text evidence="4">The sequence shown here is derived from an EMBL/GenBank/DDBJ whole genome shotgun (WGS) entry which is preliminary data.</text>
</comment>
<dbReference type="Pfam" id="PF16861">
    <property type="entry name" value="Carbam_trans_C"/>
    <property type="match status" value="1"/>
</dbReference>
<evidence type="ECO:0008006" key="6">
    <source>
        <dbReference type="Google" id="ProtNLM"/>
    </source>
</evidence>
<evidence type="ECO:0000313" key="5">
    <source>
        <dbReference type="Proteomes" id="UP000187486"/>
    </source>
</evidence>
<accession>A0A1R0KKF3</accession>
<dbReference type="AlphaFoldDB" id="A0A1R0KKF3"/>
<evidence type="ECO:0000256" key="1">
    <source>
        <dbReference type="ARBA" id="ARBA00006129"/>
    </source>
</evidence>
<organism evidence="4 5">
    <name type="scientific">Amycolatopsis coloradensis</name>
    <dbReference type="NCBI Taxonomy" id="76021"/>
    <lineage>
        <taxon>Bacteria</taxon>
        <taxon>Bacillati</taxon>
        <taxon>Actinomycetota</taxon>
        <taxon>Actinomycetes</taxon>
        <taxon>Pseudonocardiales</taxon>
        <taxon>Pseudonocardiaceae</taxon>
        <taxon>Amycolatopsis</taxon>
    </lineage>
</organism>
<dbReference type="PANTHER" id="PTHR34847">
    <property type="entry name" value="NODULATION PROTEIN U"/>
    <property type="match status" value="1"/>
</dbReference>
<dbReference type="InterPro" id="IPR051338">
    <property type="entry name" value="NodU/CmcH_Carbamoyltrnsfr"/>
</dbReference>
<dbReference type="Proteomes" id="UP000187486">
    <property type="component" value="Unassembled WGS sequence"/>
</dbReference>
<protein>
    <recommendedName>
        <fullName evidence="6">Carbamoyltransferase</fullName>
    </recommendedName>
</protein>
<feature type="domain" description="Carbamoyltransferase" evidence="2">
    <location>
        <begin position="146"/>
        <end position="365"/>
    </location>
</feature>
<gene>
    <name evidence="4" type="ORF">BS329_30570</name>
</gene>
<dbReference type="Gene3D" id="3.30.420.40">
    <property type="match status" value="2"/>
</dbReference>
<dbReference type="GO" id="GO:0003824">
    <property type="term" value="F:catalytic activity"/>
    <property type="evidence" value="ECO:0007669"/>
    <property type="project" value="InterPro"/>
</dbReference>
<comment type="similarity">
    <text evidence="1">Belongs to the NodU/CmcH family.</text>
</comment>
<evidence type="ECO:0000259" key="3">
    <source>
        <dbReference type="Pfam" id="PF16861"/>
    </source>
</evidence>
<dbReference type="Pfam" id="PF02543">
    <property type="entry name" value="Carbam_trans_N"/>
    <property type="match status" value="1"/>
</dbReference>
<reference evidence="4 5" key="1">
    <citation type="submission" date="2016-01" db="EMBL/GenBank/DDBJ databases">
        <title>Amycolatopsis coloradensis genome sequencing and assembly.</title>
        <authorList>
            <person name="Mayilraj S."/>
        </authorList>
    </citation>
    <scope>NUCLEOTIDE SEQUENCE [LARGE SCALE GENOMIC DNA]</scope>
    <source>
        <strain evidence="4 5">DSM 44225</strain>
    </source>
</reference>
<sequence length="613" mass="65991">MTGRLVGPPYPRVVVGYSGLHGSAEHYRWSFPGASAAEHRHFQGYDAAAAVFVDGHLVAAGQQERWSGRKFDHAFPGTAVHQCLRLAGLSITDVHAVAHNFDHGGLRKLYARNPLAVDRYDAVLDPCLQGRWFGEHFGHVPPFFPVRHHIAHATYAVAAAGRDRLTVVIADGLGETDALTVFAYRDGRLDRVRSWPWRASLGLYYSLVTQHLGWLANSDEYKVMGLAAYGDPDRYRQVFDDAVVLRDDGGVDVTFLGLPDEPALRGLHRPASAWLIDHLGTTRMPNVSVEQRHADVAAAAQQRLEQALRHVITAAVTETGIGDVAFGGGVALNCLAVGRLAGRACDTLLVPPAPGDDGTAIGAALAVLDLDAASASWPPLPLLGPAPKAPIALANRSDHIAAVADPQVRAHVGAQVLAAGAVVGWAHGPMEFGPRALGNRSIFADPRTKASRERVNRAIKQREDFRPLAPVVKAEAAPRYFDLPPAQLRHMTAVARARPTALHDVPAVVHADGTARVQIVHRAEHAVLWHLLDAFEELTGVPVLLNTSLNVNGRPMACTAEDAVATYEAGALDLLVVDNHILATTAWRPRVMDALRRAVTGAERQPRASRGEV</sequence>
<dbReference type="STRING" id="76021.BS329_30570"/>
<dbReference type="SUPFAM" id="SSF55821">
    <property type="entry name" value="YrdC/RibB"/>
    <property type="match status" value="1"/>
</dbReference>
<name>A0A1R0KKF3_9PSEU</name>
<dbReference type="Gene3D" id="3.90.870.20">
    <property type="entry name" value="Carbamoyltransferase, C-terminal domain"/>
    <property type="match status" value="1"/>
</dbReference>
<dbReference type="EMBL" id="MQUQ01000017">
    <property type="protein sequence ID" value="OLZ46568.1"/>
    <property type="molecule type" value="Genomic_DNA"/>
</dbReference>
<proteinExistence type="inferred from homology"/>
<evidence type="ECO:0000259" key="2">
    <source>
        <dbReference type="Pfam" id="PF02543"/>
    </source>
</evidence>
<dbReference type="InterPro" id="IPR003696">
    <property type="entry name" value="Carbtransf_dom"/>
</dbReference>
<evidence type="ECO:0000313" key="4">
    <source>
        <dbReference type="EMBL" id="OLZ46568.1"/>
    </source>
</evidence>
<dbReference type="PANTHER" id="PTHR34847:SF1">
    <property type="entry name" value="NODULATION PROTEIN U"/>
    <property type="match status" value="1"/>
</dbReference>
<dbReference type="InterPro" id="IPR038152">
    <property type="entry name" value="Carbam_trans_C_sf"/>
</dbReference>
<dbReference type="InterPro" id="IPR031730">
    <property type="entry name" value="Carbam_trans_C"/>
</dbReference>
<feature type="domain" description="Carbamoyltransferase C-terminal" evidence="3">
    <location>
        <begin position="414"/>
        <end position="582"/>
    </location>
</feature>
<dbReference type="InterPro" id="IPR017945">
    <property type="entry name" value="DHBP_synth_RibB-like_a/b_dom"/>
</dbReference>
<keyword evidence="5" id="KW-1185">Reference proteome</keyword>
<dbReference type="InterPro" id="IPR043129">
    <property type="entry name" value="ATPase_NBD"/>
</dbReference>
<dbReference type="SUPFAM" id="SSF53067">
    <property type="entry name" value="Actin-like ATPase domain"/>
    <property type="match status" value="1"/>
</dbReference>